<protein>
    <submittedName>
        <fullName evidence="2">Uncharacterized protein</fullName>
    </submittedName>
</protein>
<organism evidence="2">
    <name type="scientific">marine sediment metagenome</name>
    <dbReference type="NCBI Taxonomy" id="412755"/>
    <lineage>
        <taxon>unclassified sequences</taxon>
        <taxon>metagenomes</taxon>
        <taxon>ecological metagenomes</taxon>
    </lineage>
</organism>
<feature type="transmembrane region" description="Helical" evidence="1">
    <location>
        <begin position="20"/>
        <end position="40"/>
    </location>
</feature>
<keyword evidence="1" id="KW-0812">Transmembrane</keyword>
<evidence type="ECO:0000256" key="1">
    <source>
        <dbReference type="SAM" id="Phobius"/>
    </source>
</evidence>
<dbReference type="AlphaFoldDB" id="X0RVT8"/>
<keyword evidence="1" id="KW-1133">Transmembrane helix</keyword>
<dbReference type="EMBL" id="BARS01004094">
    <property type="protein sequence ID" value="GAF72918.1"/>
    <property type="molecule type" value="Genomic_DNA"/>
</dbReference>
<feature type="non-terminal residue" evidence="2">
    <location>
        <position position="47"/>
    </location>
</feature>
<keyword evidence="1" id="KW-0472">Membrane</keyword>
<proteinExistence type="predicted"/>
<evidence type="ECO:0000313" key="2">
    <source>
        <dbReference type="EMBL" id="GAF72918.1"/>
    </source>
</evidence>
<name>X0RVT8_9ZZZZ</name>
<sequence>MINYNKTREIGINILRRWILIFLVGEIVFFGIVGTNYLSLKNLQNIL</sequence>
<comment type="caution">
    <text evidence="2">The sequence shown here is derived from an EMBL/GenBank/DDBJ whole genome shotgun (WGS) entry which is preliminary data.</text>
</comment>
<reference evidence="2" key="1">
    <citation type="journal article" date="2014" name="Front. Microbiol.">
        <title>High frequency of phylogenetically diverse reductive dehalogenase-homologous genes in deep subseafloor sedimentary metagenomes.</title>
        <authorList>
            <person name="Kawai M."/>
            <person name="Futagami T."/>
            <person name="Toyoda A."/>
            <person name="Takaki Y."/>
            <person name="Nishi S."/>
            <person name="Hori S."/>
            <person name="Arai W."/>
            <person name="Tsubouchi T."/>
            <person name="Morono Y."/>
            <person name="Uchiyama I."/>
            <person name="Ito T."/>
            <person name="Fujiyama A."/>
            <person name="Inagaki F."/>
            <person name="Takami H."/>
        </authorList>
    </citation>
    <scope>NUCLEOTIDE SEQUENCE</scope>
    <source>
        <strain evidence="2">Expedition CK06-06</strain>
    </source>
</reference>
<accession>X0RVT8</accession>
<gene>
    <name evidence="2" type="ORF">S01H1_07980</name>
</gene>